<organism evidence="4 5">
    <name type="scientific">Dillenia turbinata</name>
    <dbReference type="NCBI Taxonomy" id="194707"/>
    <lineage>
        <taxon>Eukaryota</taxon>
        <taxon>Viridiplantae</taxon>
        <taxon>Streptophyta</taxon>
        <taxon>Embryophyta</taxon>
        <taxon>Tracheophyta</taxon>
        <taxon>Spermatophyta</taxon>
        <taxon>Magnoliopsida</taxon>
        <taxon>eudicotyledons</taxon>
        <taxon>Gunneridae</taxon>
        <taxon>Pentapetalae</taxon>
        <taxon>Dilleniales</taxon>
        <taxon>Dilleniaceae</taxon>
        <taxon>Dillenia</taxon>
    </lineage>
</organism>
<dbReference type="PROSITE" id="PS50985">
    <property type="entry name" value="GRAS"/>
    <property type="match status" value="1"/>
</dbReference>
<accession>A0AAN8ZKB8</accession>
<feature type="short sequence motif" description="VHIID" evidence="3">
    <location>
        <begin position="250"/>
        <end position="254"/>
    </location>
</feature>
<dbReference type="PANTHER" id="PTHR31636">
    <property type="entry name" value="OSJNBA0084A10.13 PROTEIN-RELATED"/>
    <property type="match status" value="1"/>
</dbReference>
<dbReference type="Proteomes" id="UP001370490">
    <property type="component" value="Unassembled WGS sequence"/>
</dbReference>
<evidence type="ECO:0000313" key="5">
    <source>
        <dbReference type="Proteomes" id="UP001370490"/>
    </source>
</evidence>
<dbReference type="Pfam" id="PF03514">
    <property type="entry name" value="GRAS"/>
    <property type="match status" value="1"/>
</dbReference>
<comment type="caution">
    <text evidence="3">Lacks conserved residue(s) required for the propagation of feature annotation.</text>
</comment>
<gene>
    <name evidence="4" type="ORF">RJ641_030786</name>
</gene>
<evidence type="ECO:0000256" key="3">
    <source>
        <dbReference type="PROSITE-ProRule" id="PRU01191"/>
    </source>
</evidence>
<reference evidence="4 5" key="1">
    <citation type="submission" date="2023-12" db="EMBL/GenBank/DDBJ databases">
        <title>A high-quality genome assembly for Dillenia turbinata (Dilleniales).</title>
        <authorList>
            <person name="Chanderbali A."/>
        </authorList>
    </citation>
    <scope>NUCLEOTIDE SEQUENCE [LARGE SCALE GENOMIC DNA]</scope>
    <source>
        <strain evidence="4">LSX21</strain>
        <tissue evidence="4">Leaf</tissue>
    </source>
</reference>
<keyword evidence="5" id="KW-1185">Reference proteome</keyword>
<comment type="similarity">
    <text evidence="3">Belongs to the GRAS family.</text>
</comment>
<name>A0AAN8ZKB8_9MAGN</name>
<comment type="caution">
    <text evidence="4">The sequence shown here is derived from an EMBL/GenBank/DDBJ whole genome shotgun (WGS) entry which is preliminary data.</text>
</comment>
<evidence type="ECO:0000313" key="4">
    <source>
        <dbReference type="EMBL" id="KAK6937278.1"/>
    </source>
</evidence>
<sequence>MANPLFYSVPFDFNEPQDYFTRKVCEENEGDAKKIDDQLYHTQSLVRHDNIGSKLNVGTTYEESITCDVSNFGGGFNTMRKRKLSDINNQSSDCSTMCSSSTLDPNKSQSDAYSMLMRLYGIDSSNLSLDENGDVELAHHLYAAANKISNQDYDCASKLLNHCNWVSSFSSKPVQRFAFYFTEALCKRIKQETGKIAAGGLEEQRRNQMREKGQYSLRALSCHRDLPLRKMILFTGVCATVENEASARKVHVIDLDIKSGVQWMVMLRVLSAHSTRY</sequence>
<evidence type="ECO:0000256" key="1">
    <source>
        <dbReference type="ARBA" id="ARBA00023015"/>
    </source>
</evidence>
<evidence type="ECO:0000256" key="2">
    <source>
        <dbReference type="ARBA" id="ARBA00023163"/>
    </source>
</evidence>
<proteinExistence type="inferred from homology"/>
<dbReference type="EMBL" id="JBAMMX010000006">
    <property type="protein sequence ID" value="KAK6937278.1"/>
    <property type="molecule type" value="Genomic_DNA"/>
</dbReference>
<dbReference type="AlphaFoldDB" id="A0AAN8ZKB8"/>
<dbReference type="InterPro" id="IPR005202">
    <property type="entry name" value="TF_GRAS"/>
</dbReference>
<keyword evidence="1" id="KW-0805">Transcription regulation</keyword>
<keyword evidence="2" id="KW-0804">Transcription</keyword>
<protein>
    <submittedName>
        <fullName evidence="4">Transcription factor GRAS</fullName>
    </submittedName>
</protein>